<feature type="domain" description="DWNN" evidence="1">
    <location>
        <begin position="3"/>
        <end position="76"/>
    </location>
</feature>
<dbReference type="Proteomes" id="UP000728032">
    <property type="component" value="Unassembled WGS sequence"/>
</dbReference>
<dbReference type="InterPro" id="IPR014891">
    <property type="entry name" value="DWNN_domain"/>
</dbReference>
<protein>
    <recommendedName>
        <fullName evidence="1">DWNN domain-containing protein</fullName>
    </recommendedName>
</protein>
<dbReference type="OrthoDB" id="106784at2759"/>
<dbReference type="AlphaFoldDB" id="A0A7R9QNX6"/>
<dbReference type="SMART" id="SM01180">
    <property type="entry name" value="DWNN"/>
    <property type="match status" value="1"/>
</dbReference>
<gene>
    <name evidence="2" type="ORF">ONB1V03_LOCUS9096</name>
</gene>
<dbReference type="PROSITE" id="PS51282">
    <property type="entry name" value="DWNN"/>
    <property type="match status" value="1"/>
</dbReference>
<dbReference type="Gene3D" id="3.10.20.90">
    <property type="entry name" value="Phosphatidylinositol 3-kinase Catalytic Subunit, Chain A, domain 1"/>
    <property type="match status" value="1"/>
</dbReference>
<sequence>MSVTYQFRTKADVRTVDFDGMAISVAELKRNIRQSIDNPKHIAIVINDPKTGSTYDSDQTLIPSQTHVEVVLRRKKAKKGTQVTYKL</sequence>
<evidence type="ECO:0000313" key="3">
    <source>
        <dbReference type="Proteomes" id="UP000728032"/>
    </source>
</evidence>
<accession>A0A7R9QNX6</accession>
<keyword evidence="3" id="KW-1185">Reference proteome</keyword>
<proteinExistence type="predicted"/>
<name>A0A7R9QNX6_9ACAR</name>
<dbReference type="GO" id="GO:0008270">
    <property type="term" value="F:zinc ion binding"/>
    <property type="evidence" value="ECO:0007669"/>
    <property type="project" value="InterPro"/>
</dbReference>
<reference evidence="2" key="1">
    <citation type="submission" date="2020-11" db="EMBL/GenBank/DDBJ databases">
        <authorList>
            <person name="Tran Van P."/>
        </authorList>
    </citation>
    <scope>NUCLEOTIDE SEQUENCE</scope>
</reference>
<evidence type="ECO:0000259" key="1">
    <source>
        <dbReference type="PROSITE" id="PS51282"/>
    </source>
</evidence>
<dbReference type="EMBL" id="OC920365">
    <property type="protein sequence ID" value="CAD7652435.1"/>
    <property type="molecule type" value="Genomic_DNA"/>
</dbReference>
<dbReference type="Pfam" id="PF08783">
    <property type="entry name" value="DWNN"/>
    <property type="match status" value="1"/>
</dbReference>
<organism evidence="2">
    <name type="scientific">Oppiella nova</name>
    <dbReference type="NCBI Taxonomy" id="334625"/>
    <lineage>
        <taxon>Eukaryota</taxon>
        <taxon>Metazoa</taxon>
        <taxon>Ecdysozoa</taxon>
        <taxon>Arthropoda</taxon>
        <taxon>Chelicerata</taxon>
        <taxon>Arachnida</taxon>
        <taxon>Acari</taxon>
        <taxon>Acariformes</taxon>
        <taxon>Sarcoptiformes</taxon>
        <taxon>Oribatida</taxon>
        <taxon>Brachypylina</taxon>
        <taxon>Oppioidea</taxon>
        <taxon>Oppiidae</taxon>
        <taxon>Oppiella</taxon>
    </lineage>
</organism>
<dbReference type="EMBL" id="CAJPVJ010005540">
    <property type="protein sequence ID" value="CAG2169622.1"/>
    <property type="molecule type" value="Genomic_DNA"/>
</dbReference>
<evidence type="ECO:0000313" key="2">
    <source>
        <dbReference type="EMBL" id="CAD7652435.1"/>
    </source>
</evidence>